<dbReference type="CDD" id="cd13615">
    <property type="entry name" value="PBP2_ProWY"/>
    <property type="match status" value="1"/>
</dbReference>
<name>A0ABS2PJR3_9STRE</name>
<dbReference type="Pfam" id="PF04069">
    <property type="entry name" value="OpuAC"/>
    <property type="match status" value="1"/>
</dbReference>
<evidence type="ECO:0000313" key="3">
    <source>
        <dbReference type="EMBL" id="MBM7635678.1"/>
    </source>
</evidence>
<dbReference type="InterPro" id="IPR007210">
    <property type="entry name" value="ABC_Gly_betaine_transp_sub-bd"/>
</dbReference>
<dbReference type="SUPFAM" id="SSF53850">
    <property type="entry name" value="Periplasmic binding protein-like II"/>
    <property type="match status" value="1"/>
</dbReference>
<proteinExistence type="predicted"/>
<keyword evidence="1" id="KW-0472">Membrane</keyword>
<keyword evidence="1" id="KW-0812">Transmembrane</keyword>
<dbReference type="Gene3D" id="3.40.190.10">
    <property type="entry name" value="Periplasmic binding protein-like II"/>
    <property type="match status" value="1"/>
</dbReference>
<sequence>MKNKKLTLAILLGIVAILVVGFLWYGNHKTASVKTQSSKTIRIGSKDFTENLVVSEVYALALEDKGYTVKRISNISSSLIHQAIVNDDIDLYPEYTGTGLLSVLGERMQTDPKKVYETVKKDYQKKFNLTWLDYAEANDSQGLVIRTEVAKNLGIATISDLQANASALRFASQGEFDQREDGLSGLEATYGAFNWKSSAVYDNSLKYTVLENNEADVTPAYTTEGQLVNTDNYTLLKDDKQFWPPYNLAPIVRDDLLKRYPDIKAILNKVTASLTTEVVTKLNAKVDVDGEDYTAVAKSYYDSIK</sequence>
<keyword evidence="4" id="KW-1185">Reference proteome</keyword>
<evidence type="ECO:0000313" key="4">
    <source>
        <dbReference type="Proteomes" id="UP000809081"/>
    </source>
</evidence>
<evidence type="ECO:0000256" key="1">
    <source>
        <dbReference type="SAM" id="Phobius"/>
    </source>
</evidence>
<feature type="domain" description="ABC-type glycine betaine transport system substrate-binding" evidence="2">
    <location>
        <begin position="39"/>
        <end position="301"/>
    </location>
</feature>
<dbReference type="Gene3D" id="3.40.190.120">
    <property type="entry name" value="Osmoprotection protein (prox), domain 2"/>
    <property type="match status" value="1"/>
</dbReference>
<dbReference type="Proteomes" id="UP000809081">
    <property type="component" value="Unassembled WGS sequence"/>
</dbReference>
<feature type="transmembrane region" description="Helical" evidence="1">
    <location>
        <begin position="7"/>
        <end position="26"/>
    </location>
</feature>
<accession>A0ABS2PJR3</accession>
<protein>
    <submittedName>
        <fullName evidence="3">Osmoprotectant transport system substrate-binding protein</fullName>
    </submittedName>
</protein>
<gene>
    <name evidence="3" type="ORF">JOC31_000479</name>
</gene>
<comment type="caution">
    <text evidence="3">The sequence shown here is derived from an EMBL/GenBank/DDBJ whole genome shotgun (WGS) entry which is preliminary data.</text>
</comment>
<keyword evidence="1" id="KW-1133">Transmembrane helix</keyword>
<reference evidence="3 4" key="1">
    <citation type="submission" date="2021-01" db="EMBL/GenBank/DDBJ databases">
        <title>Genomic Encyclopedia of Type Strains, Phase IV (KMG-IV): sequencing the most valuable type-strain genomes for metagenomic binning, comparative biology and taxonomic classification.</title>
        <authorList>
            <person name="Goeker M."/>
        </authorList>
    </citation>
    <scope>NUCLEOTIDE SEQUENCE [LARGE SCALE GENOMIC DNA]</scope>
    <source>
        <strain evidence="3 4">DSM 27513</strain>
    </source>
</reference>
<dbReference type="EMBL" id="JAFBEI010000007">
    <property type="protein sequence ID" value="MBM7635678.1"/>
    <property type="molecule type" value="Genomic_DNA"/>
</dbReference>
<organism evidence="3 4">
    <name type="scientific">Streptococcus saliviloxodontae</name>
    <dbReference type="NCBI Taxonomy" id="1349416"/>
    <lineage>
        <taxon>Bacteria</taxon>
        <taxon>Bacillati</taxon>
        <taxon>Bacillota</taxon>
        <taxon>Bacilli</taxon>
        <taxon>Lactobacillales</taxon>
        <taxon>Streptococcaceae</taxon>
        <taxon>Streptococcus</taxon>
    </lineage>
</organism>
<evidence type="ECO:0000259" key="2">
    <source>
        <dbReference type="Pfam" id="PF04069"/>
    </source>
</evidence>
<dbReference type="RefSeq" id="WP_205016612.1">
    <property type="nucleotide sequence ID" value="NZ_JAFBEI010000007.1"/>
</dbReference>